<protein>
    <recommendedName>
        <fullName evidence="11">Palmitoyltransferase</fullName>
        <ecNumber evidence="11">2.3.1.225</ecNumber>
    </recommendedName>
</protein>
<keyword evidence="6" id="KW-0564">Palmitate</keyword>
<evidence type="ECO:0000256" key="3">
    <source>
        <dbReference type="ARBA" id="ARBA00022692"/>
    </source>
</evidence>
<keyword evidence="8 11" id="KW-0012">Acyltransferase</keyword>
<feature type="compositionally biased region" description="Pro residues" evidence="12">
    <location>
        <begin position="10"/>
        <end position="32"/>
    </location>
</feature>
<evidence type="ECO:0000256" key="11">
    <source>
        <dbReference type="RuleBase" id="RU079119"/>
    </source>
</evidence>
<evidence type="ECO:0000313" key="15">
    <source>
        <dbReference type="Proteomes" id="UP001150925"/>
    </source>
</evidence>
<evidence type="ECO:0000256" key="8">
    <source>
        <dbReference type="ARBA" id="ARBA00023315"/>
    </source>
</evidence>
<dbReference type="Proteomes" id="UP001150925">
    <property type="component" value="Unassembled WGS sequence"/>
</dbReference>
<comment type="caution">
    <text evidence="14">The sequence shown here is derived from an EMBL/GenBank/DDBJ whole genome shotgun (WGS) entry which is preliminary data.</text>
</comment>
<dbReference type="PROSITE" id="PS50216">
    <property type="entry name" value="DHHC"/>
    <property type="match status" value="1"/>
</dbReference>
<proteinExistence type="inferred from homology"/>
<evidence type="ECO:0000256" key="4">
    <source>
        <dbReference type="ARBA" id="ARBA00022989"/>
    </source>
</evidence>
<keyword evidence="15" id="KW-1185">Reference proteome</keyword>
<dbReference type="GO" id="GO:0019706">
    <property type="term" value="F:protein-cysteine S-palmitoyltransferase activity"/>
    <property type="evidence" value="ECO:0007669"/>
    <property type="project" value="UniProtKB-EC"/>
</dbReference>
<feature type="compositionally biased region" description="Polar residues" evidence="12">
    <location>
        <begin position="33"/>
        <end position="43"/>
    </location>
</feature>
<dbReference type="EMBL" id="JANBPY010000668">
    <property type="protein sequence ID" value="KAJ1964739.1"/>
    <property type="molecule type" value="Genomic_DNA"/>
</dbReference>
<evidence type="ECO:0000259" key="13">
    <source>
        <dbReference type="Pfam" id="PF01529"/>
    </source>
</evidence>
<evidence type="ECO:0000256" key="7">
    <source>
        <dbReference type="ARBA" id="ARBA00023288"/>
    </source>
</evidence>
<dbReference type="InterPro" id="IPR001594">
    <property type="entry name" value="Palmitoyltrfase_DHHC"/>
</dbReference>
<name>A0A9W8APJ2_9FUNG</name>
<comment type="catalytic activity">
    <reaction evidence="10 11">
        <text>L-cysteinyl-[protein] + hexadecanoyl-CoA = S-hexadecanoyl-L-cysteinyl-[protein] + CoA</text>
        <dbReference type="Rhea" id="RHEA:36683"/>
        <dbReference type="Rhea" id="RHEA-COMP:10131"/>
        <dbReference type="Rhea" id="RHEA-COMP:11032"/>
        <dbReference type="ChEBI" id="CHEBI:29950"/>
        <dbReference type="ChEBI" id="CHEBI:57287"/>
        <dbReference type="ChEBI" id="CHEBI:57379"/>
        <dbReference type="ChEBI" id="CHEBI:74151"/>
        <dbReference type="EC" id="2.3.1.225"/>
    </reaction>
</comment>
<keyword evidence="5 11" id="KW-0472">Membrane</keyword>
<keyword evidence="2 11" id="KW-0808">Transferase</keyword>
<feature type="domain" description="Palmitoyltransferase DHHC" evidence="13">
    <location>
        <begin position="230"/>
        <end position="363"/>
    </location>
</feature>
<comment type="subcellular location">
    <subcellularLocation>
        <location evidence="1">Endomembrane system</location>
        <topology evidence="1">Multi-pass membrane protein</topology>
    </subcellularLocation>
</comment>
<dbReference type="AlphaFoldDB" id="A0A9W8APJ2"/>
<feature type="transmembrane region" description="Helical" evidence="11">
    <location>
        <begin position="146"/>
        <end position="163"/>
    </location>
</feature>
<evidence type="ECO:0000256" key="9">
    <source>
        <dbReference type="ARBA" id="ARBA00023463"/>
    </source>
</evidence>
<keyword evidence="3 11" id="KW-0812">Transmembrane</keyword>
<feature type="transmembrane region" description="Helical" evidence="11">
    <location>
        <begin position="117"/>
        <end position="140"/>
    </location>
</feature>
<dbReference type="Pfam" id="PF01529">
    <property type="entry name" value="DHHC"/>
    <property type="match status" value="1"/>
</dbReference>
<comment type="similarity">
    <text evidence="9">Belongs to the DHHC palmitoyltransferase family. ERF2/ZDHHC9 subfamily.</text>
</comment>
<dbReference type="GO" id="GO:0005794">
    <property type="term" value="C:Golgi apparatus"/>
    <property type="evidence" value="ECO:0007669"/>
    <property type="project" value="TreeGrafter"/>
</dbReference>
<evidence type="ECO:0000313" key="14">
    <source>
        <dbReference type="EMBL" id="KAJ1964739.1"/>
    </source>
</evidence>
<gene>
    <name evidence="14" type="primary">ERF2</name>
    <name evidence="14" type="ORF">IWQ62_002851</name>
</gene>
<keyword evidence="4 11" id="KW-1133">Transmembrane helix</keyword>
<accession>A0A9W8APJ2</accession>
<dbReference type="GO" id="GO:0005783">
    <property type="term" value="C:endoplasmic reticulum"/>
    <property type="evidence" value="ECO:0007669"/>
    <property type="project" value="TreeGrafter"/>
</dbReference>
<feature type="transmembrane region" description="Helical" evidence="11">
    <location>
        <begin position="325"/>
        <end position="346"/>
    </location>
</feature>
<comment type="domain">
    <text evidence="11">The DHHC domain is required for palmitoyltransferase activity.</text>
</comment>
<evidence type="ECO:0000256" key="1">
    <source>
        <dbReference type="ARBA" id="ARBA00004127"/>
    </source>
</evidence>
<evidence type="ECO:0000256" key="6">
    <source>
        <dbReference type="ARBA" id="ARBA00023139"/>
    </source>
</evidence>
<dbReference type="PANTHER" id="PTHR22883">
    <property type="entry name" value="ZINC FINGER DHHC DOMAIN CONTAINING PROTEIN"/>
    <property type="match status" value="1"/>
</dbReference>
<dbReference type="OrthoDB" id="9909019at2759"/>
<feature type="region of interest" description="Disordered" evidence="12">
    <location>
        <begin position="1"/>
        <end position="86"/>
    </location>
</feature>
<feature type="transmembrane region" description="Helical" evidence="11">
    <location>
        <begin position="275"/>
        <end position="299"/>
    </location>
</feature>
<reference evidence="14" key="1">
    <citation type="submission" date="2022-07" db="EMBL/GenBank/DDBJ databases">
        <title>Phylogenomic reconstructions and comparative analyses of Kickxellomycotina fungi.</title>
        <authorList>
            <person name="Reynolds N.K."/>
            <person name="Stajich J.E."/>
            <person name="Barry K."/>
            <person name="Grigoriev I.V."/>
            <person name="Crous P."/>
            <person name="Smith M.E."/>
        </authorList>
    </citation>
    <scope>NUCLEOTIDE SEQUENCE</scope>
    <source>
        <strain evidence="14">RSA 1196</strain>
    </source>
</reference>
<organism evidence="14 15">
    <name type="scientific">Dispira parvispora</name>
    <dbReference type="NCBI Taxonomy" id="1520584"/>
    <lineage>
        <taxon>Eukaryota</taxon>
        <taxon>Fungi</taxon>
        <taxon>Fungi incertae sedis</taxon>
        <taxon>Zoopagomycota</taxon>
        <taxon>Kickxellomycotina</taxon>
        <taxon>Dimargaritomycetes</taxon>
        <taxon>Dimargaritales</taxon>
        <taxon>Dimargaritaceae</taxon>
        <taxon>Dispira</taxon>
    </lineage>
</organism>
<evidence type="ECO:0000256" key="2">
    <source>
        <dbReference type="ARBA" id="ARBA00022679"/>
    </source>
</evidence>
<keyword evidence="7" id="KW-0449">Lipoprotein</keyword>
<dbReference type="PANTHER" id="PTHR22883:SF43">
    <property type="entry name" value="PALMITOYLTRANSFERASE APP"/>
    <property type="match status" value="1"/>
</dbReference>
<sequence>MDLYSQPVPSRHPPALEPLLLPPGNYPTPPSLSTPANVQSLSQALAMDPPTPPTWQPAGNPTLDPSRTTTDNTHVEVVPNEPDPPHALRRRYKVQKERKMVFCCGGRLVTGSRIAPFLLAVLLIVIPVALFCVFECSFIWHQVSPVWVILFGYITLLVFNNMFRASWTDPGILPQDLHVDPLAYVTAGEPALVGARTSYPNTSMYPGVDPALAYPLSTKEVLVHGMAVRIKYCDTCRIYRPPRASHCRLCNMCVENEDHHCAWLNNCVGRRNYRYFFLFVLSTTALSVYVFSFALWHLLKPIVQELPNKYGRPFTFGDSLGETPISLALMIYTFVFFWSVGGLTVYHAYLMARNLTTHEQIKSSYSRSRRPRGSPFGRN</sequence>
<dbReference type="EC" id="2.3.1.225" evidence="11"/>
<dbReference type="InterPro" id="IPR039859">
    <property type="entry name" value="PFA4/ZDH16/20/ERF2-like"/>
</dbReference>
<evidence type="ECO:0000256" key="10">
    <source>
        <dbReference type="ARBA" id="ARBA00048048"/>
    </source>
</evidence>
<feature type="compositionally biased region" description="Polar residues" evidence="12">
    <location>
        <begin position="57"/>
        <end position="72"/>
    </location>
</feature>
<evidence type="ECO:0000256" key="5">
    <source>
        <dbReference type="ARBA" id="ARBA00023136"/>
    </source>
</evidence>
<dbReference type="GO" id="GO:0006612">
    <property type="term" value="P:protein targeting to membrane"/>
    <property type="evidence" value="ECO:0007669"/>
    <property type="project" value="TreeGrafter"/>
</dbReference>
<evidence type="ECO:0000256" key="12">
    <source>
        <dbReference type="SAM" id="MobiDB-lite"/>
    </source>
</evidence>
<feature type="non-terminal residue" evidence="14">
    <location>
        <position position="379"/>
    </location>
</feature>